<feature type="chain" id="PRO_5018006400" evidence="1">
    <location>
        <begin position="18"/>
        <end position="163"/>
    </location>
</feature>
<sequence length="163" mass="18875">MNRILLFLLLSFNVLMAQEGYPKPKITEDLLFYIQHSSNHNTFVYEWSGDKSDPIDVFRINYEDKVQKEELTGIQRKFAYGVSYTNASKTQFSLAASKKSILHIKTDGDKRWVEITTSKHKIKIDHIFIKLQSKSNGINAKAEYILVYGKNQNNKSIVEKIIL</sequence>
<proteinExistence type="predicted"/>
<accession>A0A3L9M1Y6</accession>
<comment type="caution">
    <text evidence="3">The sequence shown here is derived from an EMBL/GenBank/DDBJ whole genome shotgun (WGS) entry which is preliminary data.</text>
</comment>
<name>A0A3L9M1Y6_9FLAO</name>
<dbReference type="InterPro" id="IPR032269">
    <property type="entry name" value="DUF4833"/>
</dbReference>
<dbReference type="Pfam" id="PF16117">
    <property type="entry name" value="DUF4833"/>
    <property type="match status" value="1"/>
</dbReference>
<dbReference type="Proteomes" id="UP000275348">
    <property type="component" value="Unassembled WGS sequence"/>
</dbReference>
<protein>
    <submittedName>
        <fullName evidence="3">DUF4833 domain-containing protein</fullName>
    </submittedName>
</protein>
<evidence type="ECO:0000313" key="3">
    <source>
        <dbReference type="EMBL" id="RLZ06781.1"/>
    </source>
</evidence>
<dbReference type="AlphaFoldDB" id="A0A3L9M1Y6"/>
<keyword evidence="4" id="KW-1185">Reference proteome</keyword>
<organism evidence="3 4">
    <name type="scientific">Faecalibacter macacae</name>
    <dbReference type="NCBI Taxonomy" id="1859289"/>
    <lineage>
        <taxon>Bacteria</taxon>
        <taxon>Pseudomonadati</taxon>
        <taxon>Bacteroidota</taxon>
        <taxon>Flavobacteriia</taxon>
        <taxon>Flavobacteriales</taxon>
        <taxon>Weeksellaceae</taxon>
        <taxon>Faecalibacter</taxon>
    </lineage>
</organism>
<reference evidence="3 4" key="1">
    <citation type="submission" date="2018-10" db="EMBL/GenBank/DDBJ databases">
        <authorList>
            <person name="Chen X."/>
        </authorList>
    </citation>
    <scope>NUCLEOTIDE SEQUENCE [LARGE SCALE GENOMIC DNA]</scope>
    <source>
        <strain evidence="3 4">YIM 102668</strain>
    </source>
</reference>
<dbReference type="EMBL" id="RDOJ01000022">
    <property type="protein sequence ID" value="RLZ06781.1"/>
    <property type="molecule type" value="Genomic_DNA"/>
</dbReference>
<dbReference type="RefSeq" id="WP_121935579.1">
    <property type="nucleotide sequence ID" value="NZ_RDOJ01000022.1"/>
</dbReference>
<evidence type="ECO:0000259" key="2">
    <source>
        <dbReference type="Pfam" id="PF16117"/>
    </source>
</evidence>
<feature type="domain" description="DUF4833" evidence="2">
    <location>
        <begin position="32"/>
        <end position="160"/>
    </location>
</feature>
<gene>
    <name evidence="3" type="ORF">EAH69_12655</name>
</gene>
<dbReference type="OrthoDB" id="9785831at2"/>
<evidence type="ECO:0000256" key="1">
    <source>
        <dbReference type="SAM" id="SignalP"/>
    </source>
</evidence>
<evidence type="ECO:0000313" key="4">
    <source>
        <dbReference type="Proteomes" id="UP000275348"/>
    </source>
</evidence>
<feature type="signal peptide" evidence="1">
    <location>
        <begin position="1"/>
        <end position="17"/>
    </location>
</feature>
<keyword evidence="1" id="KW-0732">Signal</keyword>